<dbReference type="GO" id="GO:0016239">
    <property type="term" value="P:positive regulation of macroautophagy"/>
    <property type="evidence" value="ECO:0000318"/>
    <property type="project" value="GO_Central"/>
</dbReference>
<proteinExistence type="inferred from homology"/>
<dbReference type="Proteomes" id="UP000000600">
    <property type="component" value="Unassembled WGS sequence"/>
</dbReference>
<gene>
    <name evidence="4" type="ORF">GSPATT00023191001</name>
</gene>
<dbReference type="GO" id="GO:0005737">
    <property type="term" value="C:cytoplasm"/>
    <property type="evidence" value="ECO:0007669"/>
    <property type="project" value="UniProtKB-SubCell"/>
</dbReference>
<dbReference type="GO" id="GO:0016684">
    <property type="term" value="F:oxidoreductase activity, acting on peroxide as acceptor"/>
    <property type="evidence" value="ECO:0000318"/>
    <property type="project" value="GO_Central"/>
</dbReference>
<dbReference type="PANTHER" id="PTHR12474">
    <property type="entry name" value="P53 REGULATED PA26 NUCLEAR PROTEIN SESTRIN"/>
    <property type="match status" value="1"/>
</dbReference>
<dbReference type="GO" id="GO:0005634">
    <property type="term" value="C:nucleus"/>
    <property type="evidence" value="ECO:0007669"/>
    <property type="project" value="InterPro"/>
</dbReference>
<dbReference type="GeneID" id="5043200"/>
<protein>
    <submittedName>
        <fullName evidence="4">Uncharacterized protein</fullName>
    </submittedName>
</protein>
<dbReference type="InterPro" id="IPR029032">
    <property type="entry name" value="AhpD-like"/>
</dbReference>
<dbReference type="InParanoid" id="A0E401"/>
<evidence type="ECO:0000313" key="4">
    <source>
        <dbReference type="EMBL" id="CAK90018.1"/>
    </source>
</evidence>
<evidence type="ECO:0000256" key="1">
    <source>
        <dbReference type="ARBA" id="ARBA00004496"/>
    </source>
</evidence>
<dbReference type="GO" id="GO:1901031">
    <property type="term" value="P:regulation of response to reactive oxygen species"/>
    <property type="evidence" value="ECO:0007669"/>
    <property type="project" value="InterPro"/>
</dbReference>
<dbReference type="OMA" id="ILAHCHA"/>
<reference evidence="4 5" key="1">
    <citation type="journal article" date="2006" name="Nature">
        <title>Global trends of whole-genome duplications revealed by the ciliate Paramecium tetraurelia.</title>
        <authorList>
            <consortium name="Genoscope"/>
            <person name="Aury J.-M."/>
            <person name="Jaillon O."/>
            <person name="Duret L."/>
            <person name="Noel B."/>
            <person name="Jubin C."/>
            <person name="Porcel B.M."/>
            <person name="Segurens B."/>
            <person name="Daubin V."/>
            <person name="Anthouard V."/>
            <person name="Aiach N."/>
            <person name="Arnaiz O."/>
            <person name="Billaut A."/>
            <person name="Beisson J."/>
            <person name="Blanc I."/>
            <person name="Bouhouche K."/>
            <person name="Camara F."/>
            <person name="Duharcourt S."/>
            <person name="Guigo R."/>
            <person name="Gogendeau D."/>
            <person name="Katinka M."/>
            <person name="Keller A.-M."/>
            <person name="Kissmehl R."/>
            <person name="Klotz C."/>
            <person name="Koll F."/>
            <person name="Le Moue A."/>
            <person name="Lepere C."/>
            <person name="Malinsky S."/>
            <person name="Nowacki M."/>
            <person name="Nowak J.K."/>
            <person name="Plattner H."/>
            <person name="Poulain J."/>
            <person name="Ruiz F."/>
            <person name="Serrano V."/>
            <person name="Zagulski M."/>
            <person name="Dessen P."/>
            <person name="Betermier M."/>
            <person name="Weissenbach J."/>
            <person name="Scarpelli C."/>
            <person name="Schachter V."/>
            <person name="Sperling L."/>
            <person name="Meyer E."/>
            <person name="Cohen J."/>
            <person name="Wincker P."/>
        </authorList>
    </citation>
    <scope>NUCLEOTIDE SEQUENCE [LARGE SCALE GENOMIC DNA]</scope>
    <source>
        <strain evidence="4 5">Stock d4-2</strain>
    </source>
</reference>
<dbReference type="Pfam" id="PF04636">
    <property type="entry name" value="PA26"/>
    <property type="match status" value="1"/>
</dbReference>
<dbReference type="GO" id="GO:0070728">
    <property type="term" value="F:L-leucine binding"/>
    <property type="evidence" value="ECO:0000318"/>
    <property type="project" value="GO_Central"/>
</dbReference>
<dbReference type="GO" id="GO:0071233">
    <property type="term" value="P:cellular response to L-leucine"/>
    <property type="evidence" value="ECO:0000318"/>
    <property type="project" value="GO_Central"/>
</dbReference>
<dbReference type="GO" id="GO:1990253">
    <property type="term" value="P:cellular response to leucine starvation"/>
    <property type="evidence" value="ECO:0000318"/>
    <property type="project" value="GO_Central"/>
</dbReference>
<accession>A0E401</accession>
<dbReference type="PANTHER" id="PTHR12474:SF0">
    <property type="entry name" value="SESTRIN HOMOLOG"/>
    <property type="match status" value="1"/>
</dbReference>
<dbReference type="RefSeq" id="XP_001457415.1">
    <property type="nucleotide sequence ID" value="XM_001457378.2"/>
</dbReference>
<dbReference type="eggNOG" id="KOG3746">
    <property type="taxonomic scope" value="Eukaryota"/>
</dbReference>
<organism evidence="4 5">
    <name type="scientific">Paramecium tetraurelia</name>
    <dbReference type="NCBI Taxonomy" id="5888"/>
    <lineage>
        <taxon>Eukaryota</taxon>
        <taxon>Sar</taxon>
        <taxon>Alveolata</taxon>
        <taxon>Ciliophora</taxon>
        <taxon>Intramacronucleata</taxon>
        <taxon>Oligohymenophorea</taxon>
        <taxon>Peniculida</taxon>
        <taxon>Parameciidae</taxon>
        <taxon>Paramecium</taxon>
    </lineage>
</organism>
<comment type="subcellular location">
    <subcellularLocation>
        <location evidence="1">Cytoplasm</location>
    </subcellularLocation>
</comment>
<dbReference type="SUPFAM" id="SSF69118">
    <property type="entry name" value="AhpD-like"/>
    <property type="match status" value="1"/>
</dbReference>
<evidence type="ECO:0000256" key="2">
    <source>
        <dbReference type="ARBA" id="ARBA00008350"/>
    </source>
</evidence>
<dbReference type="KEGG" id="ptm:GSPATT00023191001"/>
<dbReference type="HOGENOM" id="CLU_515343_0_0_1"/>
<dbReference type="STRING" id="5888.A0E401"/>
<dbReference type="InterPro" id="IPR006730">
    <property type="entry name" value="Sestrin"/>
</dbReference>
<dbReference type="OrthoDB" id="286735at2759"/>
<dbReference type="GO" id="GO:1904262">
    <property type="term" value="P:negative regulation of TORC1 signaling"/>
    <property type="evidence" value="ECO:0000318"/>
    <property type="project" value="GO_Central"/>
</dbReference>
<evidence type="ECO:0000256" key="3">
    <source>
        <dbReference type="ARBA" id="ARBA00022490"/>
    </source>
</evidence>
<keyword evidence="3" id="KW-0963">Cytoplasm</keyword>
<keyword evidence="5" id="KW-1185">Reference proteome</keyword>
<name>A0E401_PARTE</name>
<sequence>MDQENEDVRLAFPEYLTNKDEDEQMLDQCIQQFEKIQDCQDQSIRNLIEAKLAVVINQTPHSSVVSLYENLAAEYKISVLFINKKQPKHHKVSKFFNQFPSMKVTNEFIDGKILQLPWPVIGALKAQDLQDHLLKIFNFNYGRVGLHEFPLLWFPKLLKSYTFLLDNLFNTKTKLLQDEKYYLAIMGAAASGCEQLYLLLSQIFYLNEGDRNWIEVGYDCVDAHIQQLDPICKLLITKPWDPQLSKELHKLLKGKWRRKELVQALMIFIFYNNLGSFSLGNGIVKEMDVTVGNNSVNNSVQYAQHESLIDFIQNESILQELKQSALLEEELPPEEAHVQIQIRQKTSQSYSFYVEETDQQLKLHFDEKFSKHFSHSELTYCESKSVLRSSEYSFQLNSYPVLKEAFLEGADAISNLLQEVKHMTRNSFGNEEVATTAFRKAIRYYGEGQFRYQHEDIDYWAQMEKLLPQQLKQFIKILIWTPNVISKSHIEQIQLQLSADELCHIILLTVAAKIETQLIYLSKSLVEFM</sequence>
<evidence type="ECO:0000313" key="5">
    <source>
        <dbReference type="Proteomes" id="UP000000600"/>
    </source>
</evidence>
<dbReference type="AlphaFoldDB" id="A0E401"/>
<comment type="similarity">
    <text evidence="2">Belongs to the sestrin family.</text>
</comment>
<dbReference type="EMBL" id="CT868657">
    <property type="protein sequence ID" value="CAK90018.1"/>
    <property type="molecule type" value="Genomic_DNA"/>
</dbReference>